<dbReference type="AlphaFoldDB" id="A0A4V1KHM5"/>
<organism evidence="2 3">
    <name type="scientific">Arcticibacter tournemirensis</name>
    <dbReference type="NCBI Taxonomy" id="699437"/>
    <lineage>
        <taxon>Bacteria</taxon>
        <taxon>Pseudomonadati</taxon>
        <taxon>Bacteroidota</taxon>
        <taxon>Sphingobacteriia</taxon>
        <taxon>Sphingobacteriales</taxon>
        <taxon>Sphingobacteriaceae</taxon>
        <taxon>Arcticibacter</taxon>
    </lineage>
</organism>
<dbReference type="EMBL" id="RXOC01000015">
    <property type="protein sequence ID" value="RXF67712.1"/>
    <property type="molecule type" value="Genomic_DNA"/>
</dbReference>
<evidence type="ECO:0000313" key="1">
    <source>
        <dbReference type="EMBL" id="KAA8482416.1"/>
    </source>
</evidence>
<reference evidence="1 4" key="2">
    <citation type="submission" date="2019-09" db="EMBL/GenBank/DDBJ databases">
        <title>Pararcticibacter amylolyticus gen. nov., sp. nov., isolated from a rottenly hemp rope, and reclassification of Pedobacter tournemirensis as Pararcticibacter tournemirensis comb. nov.</title>
        <authorList>
            <person name="Cai Y."/>
        </authorList>
    </citation>
    <scope>NUCLEOTIDE SEQUENCE [LARGE SCALE GENOMIC DNA]</scope>
    <source>
        <strain evidence="1 4">TF5-37.2-LB10</strain>
    </source>
</reference>
<proteinExistence type="predicted"/>
<evidence type="ECO:0000313" key="4">
    <source>
        <dbReference type="Proteomes" id="UP000322918"/>
    </source>
</evidence>
<evidence type="ECO:0000313" key="2">
    <source>
        <dbReference type="EMBL" id="RXF67712.1"/>
    </source>
</evidence>
<sequence>MNINRKYNRRSKSKSQPTLRQLECREKMAMAVHFLNPLRVLLDTAYNISSQSKRPQGYHGAVSHLISYALRGDYPNLAIDFSRVVLSKGRLMRAYAAQASIDGDLLTVNWFYAEAPYAWSDDEAVVVLYNEEKDIFLVLRRKAERQNAGLRVSLPTEFVGCTVHAYLFFLSRTGKDSSLSVYLKPVLQDGAAVPAPDAVGVGIQRELTDCLTNQ</sequence>
<dbReference type="OrthoDB" id="665435at2"/>
<reference evidence="2 3" key="1">
    <citation type="submission" date="2018-12" db="EMBL/GenBank/DDBJ databases">
        <title>The Draft Genome Sequence of the Soil Bacterium Pedobacter tournemirensis R1.</title>
        <authorList>
            <person name="He J."/>
        </authorList>
    </citation>
    <scope>NUCLEOTIDE SEQUENCE [LARGE SCALE GENOMIC DNA]</scope>
    <source>
        <strain evidence="2 3">R1</strain>
    </source>
</reference>
<dbReference type="Proteomes" id="UP000322918">
    <property type="component" value="Unassembled WGS sequence"/>
</dbReference>
<keyword evidence="4" id="KW-1185">Reference proteome</keyword>
<gene>
    <name evidence="2" type="ORF">EKH83_17945</name>
    <name evidence="1" type="ORF">F1649_11945</name>
</gene>
<protein>
    <submittedName>
        <fullName evidence="2">Uncharacterized protein</fullName>
    </submittedName>
</protein>
<evidence type="ECO:0000313" key="3">
    <source>
        <dbReference type="Proteomes" id="UP000290848"/>
    </source>
</evidence>
<dbReference type="Pfam" id="PF19781">
    <property type="entry name" value="DUF6266"/>
    <property type="match status" value="1"/>
</dbReference>
<dbReference type="InterPro" id="IPR046233">
    <property type="entry name" value="DUF6266"/>
</dbReference>
<dbReference type="Proteomes" id="UP000290848">
    <property type="component" value="Unassembled WGS sequence"/>
</dbReference>
<accession>A0A4V1KHM5</accession>
<dbReference type="RefSeq" id="WP_128770845.1">
    <property type="nucleotide sequence ID" value="NZ_RXOC01000015.1"/>
</dbReference>
<comment type="caution">
    <text evidence="2">The sequence shown here is derived from an EMBL/GenBank/DDBJ whole genome shotgun (WGS) entry which is preliminary data.</text>
</comment>
<dbReference type="EMBL" id="VWNE01000017">
    <property type="protein sequence ID" value="KAA8482416.1"/>
    <property type="molecule type" value="Genomic_DNA"/>
</dbReference>
<name>A0A4V1KHM5_9SPHI</name>